<protein>
    <recommendedName>
        <fullName evidence="10">Vitellogenin</fullName>
    </recommendedName>
</protein>
<keyword evidence="4" id="KW-0325">Glycoprotein</keyword>
<dbReference type="OrthoDB" id="6374144at2759"/>
<dbReference type="InterPro" id="IPR011030">
    <property type="entry name" value="Lipovitellin_superhlx_dom"/>
</dbReference>
<evidence type="ECO:0000259" key="6">
    <source>
        <dbReference type="PROSITE" id="PS51211"/>
    </source>
</evidence>
<dbReference type="PROSITE" id="PS51233">
    <property type="entry name" value="VWFD"/>
    <property type="match status" value="1"/>
</dbReference>
<dbReference type="InterPro" id="IPR015255">
    <property type="entry name" value="Vitellinogen_open_b-sht"/>
</dbReference>
<dbReference type="SMART" id="SM01169">
    <property type="entry name" value="DUF1943"/>
    <property type="match status" value="1"/>
</dbReference>
<evidence type="ECO:0000256" key="2">
    <source>
        <dbReference type="ARBA" id="ARBA00022761"/>
    </source>
</evidence>
<dbReference type="SUPFAM" id="SSF56968">
    <property type="entry name" value="Lipovitellin-phosvitin complex, beta-sheet shell regions"/>
    <property type="match status" value="2"/>
</dbReference>
<dbReference type="InParanoid" id="A0A7M7J610"/>
<accession>A0A7M7J610</accession>
<dbReference type="InterPro" id="IPR015819">
    <property type="entry name" value="Lipid_transp_b-sht_shell"/>
</dbReference>
<dbReference type="Gene3D" id="1.25.10.20">
    <property type="entry name" value="Vitellinogen, superhelical"/>
    <property type="match status" value="1"/>
</dbReference>
<keyword evidence="1" id="KW-0732">Signal</keyword>
<keyword evidence="3" id="KW-1015">Disulfide bond</keyword>
<evidence type="ECO:0008006" key="10">
    <source>
        <dbReference type="Google" id="ProtNLM"/>
    </source>
</evidence>
<dbReference type="GO" id="GO:0045735">
    <property type="term" value="F:nutrient reservoir activity"/>
    <property type="evidence" value="ECO:0007669"/>
    <property type="project" value="UniProtKB-KW"/>
</dbReference>
<dbReference type="SUPFAM" id="SSF48431">
    <property type="entry name" value="Lipovitellin-phosvitin complex, superhelical domain"/>
    <property type="match status" value="1"/>
</dbReference>
<dbReference type="SMART" id="SM00216">
    <property type="entry name" value="VWD"/>
    <property type="match status" value="1"/>
</dbReference>
<evidence type="ECO:0000313" key="9">
    <source>
        <dbReference type="Proteomes" id="UP000594260"/>
    </source>
</evidence>
<dbReference type="PANTHER" id="PTHR23345:SF15">
    <property type="entry name" value="VITELLOGENIN 1-RELATED"/>
    <property type="match status" value="1"/>
</dbReference>
<dbReference type="Pfam" id="PF01347">
    <property type="entry name" value="Vitellogenin_N"/>
    <property type="match status" value="1"/>
</dbReference>
<sequence>MNSLPVGKTFVYMYNGLNKIENDDVNQEVSFSSEVIVSVPAPCVLGVRMRSVVSPHQKFVETLEKHPIEVYMDNGIVTGIKYDPSEPAWAVNIKRAAVSMLQAPLDAREASAEVSERDILGECETSYTAQPSEDSFAKVTKTKKLLSCQGRFQSDRAVFFTPYNAPTSDIRTIPLSSGTYICHQFISKENGVLNKAECQQKEKLYLDQQSSTKPGVISTVSAESSISLLREENGAHKVQSKDFRKSSLTFDHRYAQEHSADSLVLTVNRYCEAMRGDVRPETGKLFQDLIKSMRSTSFEKILGVYQMLNSKACDTDRLKKAFLDVLGMAGTPGAVRMMAQFIENGEKPEHEQKWLASLAYLIAPTEDMIEAFVPVVRKADTAKAKRVFLPVAAMANTFCKLHGEDCERTPAIHHLLTTLVHKLQSGCSADRAYVVAALKAIGNLGFIGEHADSIMACMQKDATDVRLYTLGAFRKVCKAELTNKMVTIYSDQAEDSEVRIAAYLNAIRCADFDVMSKIVKVYESEKTQQVGSFVYSHMKNVLDSECPLKAALKQLIASFPISSKFSKDPTMFSQHYEFSKFYDFVNVGATADTSIIFSPKSFLPRSAVLNLTVDIFSNSFNLLELGGRVEGLEDTLEQLMGPRTELGKTITSELSRLRRATAEDTNVKLFDNDFKVKKSGQKMAFYINVYGNEIDFIEFESMKDFATSMLTSAINIASYHPSNLLNEIVLKGEIDVAKNVILVDNRVTGATISGVGLAADLRAVSNVVIKASAPVSTDNKEMKATLEPSAVVEIDASLTLDAGVFRHGARFASTVHTSSVIDVLIVRSDSEFRFRFNTPRDKIELLNARSEVFVIHGDYESLVEPGTTRTLNGCTIQLPEVIGMKVCMAGKVPKPWYIARRGFVKPFDLAVTIEKTDKMMEGIEFKIIKTSDKFSVTFDTPGSAVDRKREFLIQKMPADETGLQMIAQCPKRHVRIEAAYPGMNGVGNPRFVATVKDKQTNKIDVYSLVASFKDPGGLHLVAKCPYLSEPATLDFAQVSNSIEITSNYPLDKPLRIKAEIGKTNPGYIAEGSLAVKGVDASTKMIFVNNGDHIHGAFNLEYTLEGKRTEKASYELKIKGADTERGYHYNGVSTWTSTCHPDYNNKATFDVLRGRESRRHKMQVWWGDQFRDESKTLKLNFDVKKKGDFGFGLTSTVQLFAQAYSPAFGFNWEAKYNNKFDLQQNPRITSELFVMSHGETLVKFDFLFDRQTPKTNIRVSLVAPQTRLVFNDNSEEIAKGKYKGGTDIEWGNEGKKLTLNYTTEIMSNGNHELSLQLRAPGMKPIQHRHLIRIARDLTLQTETMIDGKEYIVFEVKQEDQSLAFNFIGQKIKINYNRVVKGKAVDAKLDIMSKIVYTRPISLVVHKDSPGKKTHKLSVTLLWDAVANPDKKLSIVLNTDREDGVKTDLKIDIAYFINFSYNGVYAKGFIKGPNRAEFQLSGPKIETHQLVIGHVHTQPKGEGYLIFSRGGKAVIDGKIGHEFTEAQRNFYLIVTGVINRKLQVTRDLASNVLTIELDRDGKLYQLVADRKTDYSKGIIDLKVTLKLPYENFASQELIVKGTIIDGKVDIAVNFLAGSGRNYNLAITGTRPKPRLADLQILIKTDNDELKEGKAHLKYDLTDFNNVDVELTIETESDKVLELDLKIAGTSYYERSGTLKFSSKWTPSYIVTLKRTGDEKKFVSDMSITKDGSADYMTSHSEYADTGDKITFLAKSSGPRGELELDFERNTLAGDNHLTYKLNIKRNDHELKADAETQQVDGFKITSVNVCRTPLDANCVGITVKRNLDIDLFRNNELNIKIHRKPDVTFEVDFKTIIPHHTHKAKLRLVGAINQCKLGVEYNCDHSTPAISEQSLRGFVIERELLATRRREQTDKLIDIRYTAAFDAKNDEKFDLHYRREYNDKGGYTSNAKLSHPKMRTPIELKSKVLQNEDPNSIIRVESEFQWYAPEETIFLHYERRLNDETPRNRSLHLHIYKQDKDDFDLHITLYRSQDLQKPVFAGYYWRYITAKKEERVGHMKAYLGEDLKGYIDFQSPYQENFKITGQAKILNDDGDKEAEIVHLKNGVETKGKISYNLQKAYMRGIIFDAAGTEKREIEIDGGRREKGRYKIMLSSFPEGKKTTDLGIEHTRTSETAFHSRVFFPPEYIQQVAQQAKDMAASRAHSYALEDMKEEFKMRKDAFCFKLRKIFEDMGQYLINKVTHIFVDIQNCLSHLINNTTVGQRLKQHLEANREKILEIIEKLRTVLRKCCPKLDEIVGQKLEQVFPKRSRRSVEDEKVNFVMYLANRVEMFMDWAEQTAVVRAARSVYEGACNAVNSALNQVYHLFVKARDTFLELPDIKQIADTWAELYDSSSVGHMLPREAISTYIIQPRVESWKTHAPIIEFDRKAGRFVADVDVPVDASQILQYWAYGVRPARDEKKESAVDMITNSLTRIYDGHATVIDGKHFITFDGKHYSAAGECSYLLARDFVDGNFSVVMKTGNELAYVVQIDKQFFEVNTAQQTVTVNGQPIDLPFYRFGDIFVSRIFDKIVIKDARTLRFTVFLSRKTATLDLRVWYFGKTAGLLGNYNREPEDDFTSPSGDQIENEQHFLRSWETAQGCGSKTLLFRERSEDVESTELCDNMFKSDYSPMSFGFLLRSADQYYDLCMRVAYAATHKVEAVCRVAHAYLLDVERYGDLPGYLGTRLPNECRK</sequence>
<dbReference type="InterPro" id="IPR001846">
    <property type="entry name" value="VWF_type-D"/>
</dbReference>
<dbReference type="Proteomes" id="UP000594260">
    <property type="component" value="Unplaced"/>
</dbReference>
<evidence type="ECO:0000256" key="4">
    <source>
        <dbReference type="ARBA" id="ARBA00023180"/>
    </source>
</evidence>
<dbReference type="PROSITE" id="PS51211">
    <property type="entry name" value="VITELLOGENIN"/>
    <property type="match status" value="1"/>
</dbReference>
<dbReference type="Pfam" id="PF00094">
    <property type="entry name" value="VWD"/>
    <property type="match status" value="1"/>
</dbReference>
<dbReference type="InterPro" id="IPR015817">
    <property type="entry name" value="Vitellinogen_open_b-sht_sub1"/>
</dbReference>
<comment type="caution">
    <text evidence="5">Lacks conserved residue(s) required for the propagation of feature annotation.</text>
</comment>
<evidence type="ECO:0000256" key="1">
    <source>
        <dbReference type="ARBA" id="ARBA00022729"/>
    </source>
</evidence>
<feature type="domain" description="VWFD" evidence="7">
    <location>
        <begin position="2477"/>
        <end position="2641"/>
    </location>
</feature>
<proteinExistence type="predicted"/>
<dbReference type="InterPro" id="IPR050733">
    <property type="entry name" value="Vitellogenin/Apolipophorin"/>
</dbReference>
<dbReference type="GeneID" id="111244169"/>
<reference evidence="8" key="1">
    <citation type="submission" date="2021-01" db="UniProtKB">
        <authorList>
            <consortium name="EnsemblMetazoa"/>
        </authorList>
    </citation>
    <scope>IDENTIFICATION</scope>
</reference>
<dbReference type="KEGG" id="vde:111244169"/>
<evidence type="ECO:0000256" key="5">
    <source>
        <dbReference type="PROSITE-ProRule" id="PRU00557"/>
    </source>
</evidence>
<evidence type="ECO:0000259" key="7">
    <source>
        <dbReference type="PROSITE" id="PS51233"/>
    </source>
</evidence>
<dbReference type="PANTHER" id="PTHR23345">
    <property type="entry name" value="VITELLOGENIN-RELATED"/>
    <property type="match status" value="1"/>
</dbReference>
<dbReference type="OMA" id="EICPAPE"/>
<dbReference type="EnsemblMetazoa" id="XM_022790948">
    <property type="protein sequence ID" value="XP_022646683"/>
    <property type="gene ID" value="LOC111244169"/>
</dbReference>
<dbReference type="FunCoup" id="A0A7M7J610">
    <property type="interactions" value="5"/>
</dbReference>
<dbReference type="Gene3D" id="2.30.230.10">
    <property type="entry name" value="Lipovitellin, beta-sheet shell regions, chain A"/>
    <property type="match status" value="1"/>
</dbReference>
<organism evidence="8 9">
    <name type="scientific">Varroa destructor</name>
    <name type="common">Honeybee mite</name>
    <dbReference type="NCBI Taxonomy" id="109461"/>
    <lineage>
        <taxon>Eukaryota</taxon>
        <taxon>Metazoa</taxon>
        <taxon>Ecdysozoa</taxon>
        <taxon>Arthropoda</taxon>
        <taxon>Chelicerata</taxon>
        <taxon>Arachnida</taxon>
        <taxon>Acari</taxon>
        <taxon>Parasitiformes</taxon>
        <taxon>Mesostigmata</taxon>
        <taxon>Gamasina</taxon>
        <taxon>Dermanyssoidea</taxon>
        <taxon>Varroidae</taxon>
        <taxon>Varroa</taxon>
    </lineage>
</organism>
<dbReference type="RefSeq" id="XP_022646683.1">
    <property type="nucleotide sequence ID" value="XM_022790948.1"/>
</dbReference>
<dbReference type="Pfam" id="PF09172">
    <property type="entry name" value="Vit_open_b-sht"/>
    <property type="match status" value="1"/>
</dbReference>
<keyword evidence="9" id="KW-1185">Reference proteome</keyword>
<dbReference type="Gene3D" id="2.20.50.20">
    <property type="entry name" value="Lipovitellin. Chain A, domain 3"/>
    <property type="match status" value="1"/>
</dbReference>
<dbReference type="GO" id="GO:0005319">
    <property type="term" value="F:lipid transporter activity"/>
    <property type="evidence" value="ECO:0007669"/>
    <property type="project" value="InterPro"/>
</dbReference>
<keyword evidence="2" id="KW-0758">Storage protein</keyword>
<dbReference type="InterPro" id="IPR015816">
    <property type="entry name" value="Vitellinogen_b-sht_N"/>
</dbReference>
<dbReference type="SMART" id="SM00638">
    <property type="entry name" value="LPD_N"/>
    <property type="match status" value="1"/>
</dbReference>
<name>A0A7M7J610_VARDE</name>
<dbReference type="InterPro" id="IPR001747">
    <property type="entry name" value="Vitellogenin_N"/>
</dbReference>
<evidence type="ECO:0000313" key="8">
    <source>
        <dbReference type="EnsemblMetazoa" id="XP_022646683"/>
    </source>
</evidence>
<feature type="domain" description="Vitellogenin" evidence="6">
    <location>
        <begin position="4"/>
        <end position="607"/>
    </location>
</feature>
<evidence type="ECO:0000256" key="3">
    <source>
        <dbReference type="ARBA" id="ARBA00023157"/>
    </source>
</evidence>